<dbReference type="Gene3D" id="3.40.50.1110">
    <property type="entry name" value="SGNH hydrolase"/>
    <property type="match status" value="1"/>
</dbReference>
<comment type="similarity">
    <text evidence="1">Belongs to the 'GDSL' lipolytic enzyme family.</text>
</comment>
<organism evidence="5 6">
    <name type="scientific">Rhamnella rubrinervis</name>
    <dbReference type="NCBI Taxonomy" id="2594499"/>
    <lineage>
        <taxon>Eukaryota</taxon>
        <taxon>Viridiplantae</taxon>
        <taxon>Streptophyta</taxon>
        <taxon>Embryophyta</taxon>
        <taxon>Tracheophyta</taxon>
        <taxon>Spermatophyta</taxon>
        <taxon>Magnoliopsida</taxon>
        <taxon>eudicotyledons</taxon>
        <taxon>Gunneridae</taxon>
        <taxon>Pentapetalae</taxon>
        <taxon>rosids</taxon>
        <taxon>fabids</taxon>
        <taxon>Rosales</taxon>
        <taxon>Rhamnaceae</taxon>
        <taxon>rhamnoid group</taxon>
        <taxon>Rhamneae</taxon>
        <taxon>Rhamnella</taxon>
    </lineage>
</organism>
<dbReference type="Pfam" id="PF00657">
    <property type="entry name" value="Lipase_GDSL"/>
    <property type="match status" value="1"/>
</dbReference>
<dbReference type="OrthoDB" id="1600564at2759"/>
<keyword evidence="3" id="KW-0442">Lipid degradation</keyword>
<evidence type="ECO:0000313" key="5">
    <source>
        <dbReference type="EMBL" id="KAF3440610.1"/>
    </source>
</evidence>
<dbReference type="InterPro" id="IPR036514">
    <property type="entry name" value="SGNH_hydro_sf"/>
</dbReference>
<name>A0A8K0E758_9ROSA</name>
<comment type="caution">
    <text evidence="5">The sequence shown here is derived from an EMBL/GenBank/DDBJ whole genome shotgun (WGS) entry which is preliminary data.</text>
</comment>
<dbReference type="EMBL" id="VOIH02000008">
    <property type="protein sequence ID" value="KAF3440610.1"/>
    <property type="molecule type" value="Genomic_DNA"/>
</dbReference>
<evidence type="ECO:0000256" key="1">
    <source>
        <dbReference type="ARBA" id="ARBA00008668"/>
    </source>
</evidence>
<keyword evidence="4" id="KW-0443">Lipid metabolism</keyword>
<dbReference type="GO" id="GO:0016788">
    <property type="term" value="F:hydrolase activity, acting on ester bonds"/>
    <property type="evidence" value="ECO:0007669"/>
    <property type="project" value="InterPro"/>
</dbReference>
<keyword evidence="6" id="KW-1185">Reference proteome</keyword>
<sequence>MNFAYGGTGVFNTLVNASNMSTQISNFQQLIDEKWYTNQDLNTSIALVSLAGNDYGAHVVNHGNNPKDLATFTELVVRQLVENLKRIKSLGVGKIAVNAMQPLGCLPQLTAYSSVNSCNENWNLLSSSHNQKLLQQMQKLNSQTNKDAVLVLDVYSAFLSAITKQMNRTDGDHKQEQSSLALAGNPLKPCCVGMRSEYSCGSVDGSGVNKYSVCKNPESSFFWDNIHPSQNGWQAIYLELEASLYKLF</sequence>
<dbReference type="SUPFAM" id="SSF52266">
    <property type="entry name" value="SGNH hydrolase"/>
    <property type="match status" value="1"/>
</dbReference>
<dbReference type="PANTHER" id="PTHR46020:SF4">
    <property type="entry name" value="OS04G0650200 PROTEIN"/>
    <property type="match status" value="1"/>
</dbReference>
<dbReference type="Proteomes" id="UP000796880">
    <property type="component" value="Unassembled WGS sequence"/>
</dbReference>
<evidence type="ECO:0000256" key="2">
    <source>
        <dbReference type="ARBA" id="ARBA00022801"/>
    </source>
</evidence>
<reference evidence="5" key="1">
    <citation type="submission" date="2020-03" db="EMBL/GenBank/DDBJ databases">
        <title>A high-quality chromosome-level genome assembly of a woody plant with both climbing and erect habits, Rhamnella rubrinervis.</title>
        <authorList>
            <person name="Lu Z."/>
            <person name="Yang Y."/>
            <person name="Zhu X."/>
            <person name="Sun Y."/>
        </authorList>
    </citation>
    <scope>NUCLEOTIDE SEQUENCE</scope>
    <source>
        <strain evidence="5">BYM</strain>
        <tissue evidence="5">Leaf</tissue>
    </source>
</reference>
<dbReference type="InterPro" id="IPR001087">
    <property type="entry name" value="GDSL"/>
</dbReference>
<dbReference type="AlphaFoldDB" id="A0A8K0E758"/>
<gene>
    <name evidence="5" type="ORF">FNV43_RR18894</name>
</gene>
<accession>A0A8K0E758</accession>
<dbReference type="GO" id="GO:0016042">
    <property type="term" value="P:lipid catabolic process"/>
    <property type="evidence" value="ECO:0007669"/>
    <property type="project" value="UniProtKB-KW"/>
</dbReference>
<evidence type="ECO:0000313" key="6">
    <source>
        <dbReference type="Proteomes" id="UP000796880"/>
    </source>
</evidence>
<proteinExistence type="inferred from homology"/>
<keyword evidence="2" id="KW-0378">Hydrolase</keyword>
<evidence type="ECO:0000256" key="3">
    <source>
        <dbReference type="ARBA" id="ARBA00022963"/>
    </source>
</evidence>
<protein>
    <submittedName>
        <fullName evidence="5">Uncharacterized protein</fullName>
    </submittedName>
</protein>
<dbReference type="PANTHER" id="PTHR46020">
    <property type="entry name" value="OSJNBB0059K02.9 PROTEIN"/>
    <property type="match status" value="1"/>
</dbReference>
<evidence type="ECO:0000256" key="4">
    <source>
        <dbReference type="ARBA" id="ARBA00023098"/>
    </source>
</evidence>